<dbReference type="InterPro" id="IPR003564">
    <property type="entry name" value="DHNTPase"/>
</dbReference>
<feature type="binding site" evidence="2">
    <location>
        <position position="36"/>
    </location>
    <ligand>
        <name>substrate</name>
    </ligand>
</feature>
<feature type="binding site" evidence="3">
    <location>
        <position position="52"/>
    </location>
    <ligand>
        <name>Mg(2+)</name>
        <dbReference type="ChEBI" id="CHEBI:18420"/>
    </ligand>
</feature>
<feature type="binding site" evidence="2">
    <location>
        <position position="4"/>
    </location>
    <ligand>
        <name>substrate</name>
    </ligand>
</feature>
<dbReference type="PANTHER" id="PTHR43736:SF1">
    <property type="entry name" value="DIHYDRONEOPTERIN TRIPHOSPHATE DIPHOSPHATASE"/>
    <property type="match status" value="1"/>
</dbReference>
<accession>W8KEW4</accession>
<keyword evidence="7" id="KW-1185">Reference proteome</keyword>
<feature type="domain" description="Nudix hydrolase" evidence="5">
    <location>
        <begin position="4"/>
        <end position="140"/>
    </location>
</feature>
<dbReference type="InterPro" id="IPR020084">
    <property type="entry name" value="NUDIX_hydrolase_CS"/>
</dbReference>
<proteinExistence type="inferred from homology"/>
<keyword evidence="3" id="KW-0460">Magnesium</keyword>
<dbReference type="PRINTS" id="PR00502">
    <property type="entry name" value="NUDIXFAMILY"/>
</dbReference>
<evidence type="ECO:0000256" key="3">
    <source>
        <dbReference type="PIRSR" id="PIRSR603564-2"/>
    </source>
</evidence>
<dbReference type="PATRIC" id="fig|1354791.3.peg.987"/>
<dbReference type="EMBL" id="CP007268">
    <property type="protein sequence ID" value="AHK78304.1"/>
    <property type="molecule type" value="Genomic_DNA"/>
</dbReference>
<dbReference type="GO" id="GO:0019177">
    <property type="term" value="F:dihydroneopterin triphosphate pyrophosphohydrolase activity"/>
    <property type="evidence" value="ECO:0007669"/>
    <property type="project" value="InterPro"/>
</dbReference>
<dbReference type="CDD" id="cd04664">
    <property type="entry name" value="NUDIX_DHNTPase_like"/>
    <property type="match status" value="1"/>
</dbReference>
<evidence type="ECO:0000256" key="2">
    <source>
        <dbReference type="PIRSR" id="PIRSR603564-1"/>
    </source>
</evidence>
<dbReference type="KEGG" id="hhc:M911_02960"/>
<dbReference type="PRINTS" id="PR01404">
    <property type="entry name" value="NPPPHYDRLASE"/>
</dbReference>
<dbReference type="InterPro" id="IPR000086">
    <property type="entry name" value="NUDIX_hydrolase_dom"/>
</dbReference>
<dbReference type="GO" id="GO:0008828">
    <property type="term" value="F:dATP diphosphatase activity"/>
    <property type="evidence" value="ECO:0007669"/>
    <property type="project" value="InterPro"/>
</dbReference>
<sequence>MVFKRPESVLVVVHDDAGRVLLLRRRTPADFWQSVTGSLEWGESPVQAARRELEEETGLSADGLVNLHRQVRFPIVPPWRERYPPDAHENLEHHFTLWVPEGVTVRISPHEHVEYRWLPRDEAARWVTSWTNAEVILDHVPKGPGARDA</sequence>
<comment type="cofactor">
    <cofactor evidence="3">
        <name>Mg(2+)</name>
        <dbReference type="ChEBI" id="CHEBI:18420"/>
    </cofactor>
    <text evidence="3">Binds 1 Mg(2+) ion per subunit.</text>
</comment>
<name>W8KEW4_9GAMM</name>
<feature type="binding site" evidence="3">
    <location>
        <position position="56"/>
    </location>
    <ligand>
        <name>Mg(2+)</name>
        <dbReference type="ChEBI" id="CHEBI:18420"/>
    </ligand>
</feature>
<dbReference type="Proteomes" id="UP000019442">
    <property type="component" value="Chromosome"/>
</dbReference>
<gene>
    <name evidence="6" type="ORF">M911_02960</name>
</gene>
<dbReference type="SUPFAM" id="SSF55811">
    <property type="entry name" value="Nudix"/>
    <property type="match status" value="1"/>
</dbReference>
<dbReference type="InterPro" id="IPR015797">
    <property type="entry name" value="NUDIX_hydrolase-like_dom_sf"/>
</dbReference>
<dbReference type="GO" id="GO:0046656">
    <property type="term" value="P:folic acid biosynthetic process"/>
    <property type="evidence" value="ECO:0007669"/>
    <property type="project" value="InterPro"/>
</dbReference>
<evidence type="ECO:0000313" key="6">
    <source>
        <dbReference type="EMBL" id="AHK78304.1"/>
    </source>
</evidence>
<dbReference type="InterPro" id="IPR020476">
    <property type="entry name" value="Nudix_hydrolase"/>
</dbReference>
<dbReference type="Pfam" id="PF00293">
    <property type="entry name" value="NUDIX"/>
    <property type="match status" value="1"/>
</dbReference>
<dbReference type="NCBIfam" id="NF006961">
    <property type="entry name" value="PRK09438.1"/>
    <property type="match status" value="1"/>
</dbReference>
<dbReference type="HOGENOM" id="CLU_128620_0_0_6"/>
<feature type="binding site" evidence="3">
    <location>
        <position position="111"/>
    </location>
    <ligand>
        <name>Mg(2+)</name>
        <dbReference type="ChEBI" id="CHEBI:18420"/>
    </ligand>
</feature>
<dbReference type="AlphaFoldDB" id="W8KEW4"/>
<dbReference type="RefSeq" id="WP_025280657.1">
    <property type="nucleotide sequence ID" value="NZ_CP007268.1"/>
</dbReference>
<feature type="binding site" evidence="2">
    <location>
        <position position="25"/>
    </location>
    <ligand>
        <name>substrate</name>
    </ligand>
</feature>
<reference evidence="7" key="2">
    <citation type="submission" date="2014-02" db="EMBL/GenBank/DDBJ databases">
        <title>Draft Genome Sequence of extremely halophilic bacteria Halorhodospira halochloris.</title>
        <authorList>
            <person name="Singh K.S."/>
        </authorList>
    </citation>
    <scope>NUCLEOTIDE SEQUENCE [LARGE SCALE GENOMIC DNA]</scope>
    <source>
        <strain evidence="7">A</strain>
    </source>
</reference>
<reference evidence="6 7" key="1">
    <citation type="journal article" date="2014" name="J Genomics">
        <title>Draft Genome Sequence of the Extremely Halophilic Phototrophic Purple Sulfur Bacterium Halorhodospira halochloris.</title>
        <authorList>
            <person name="Singh K.S."/>
            <person name="Kirksey J."/>
            <person name="Hoff W.D."/>
            <person name="Deole R."/>
        </authorList>
    </citation>
    <scope>NUCLEOTIDE SEQUENCE [LARGE SCALE GENOMIC DNA]</scope>
    <source>
        <strain evidence="6 7">A</strain>
    </source>
</reference>
<evidence type="ECO:0000313" key="7">
    <source>
        <dbReference type="Proteomes" id="UP000019442"/>
    </source>
</evidence>
<dbReference type="PANTHER" id="PTHR43736">
    <property type="entry name" value="ADP-RIBOSE PYROPHOSPHATASE"/>
    <property type="match status" value="1"/>
</dbReference>
<organism evidence="6 7">
    <name type="scientific">Ectothiorhodospira haloalkaliphila</name>
    <dbReference type="NCBI Taxonomy" id="421628"/>
    <lineage>
        <taxon>Bacteria</taxon>
        <taxon>Pseudomonadati</taxon>
        <taxon>Pseudomonadota</taxon>
        <taxon>Gammaproteobacteria</taxon>
        <taxon>Chromatiales</taxon>
        <taxon>Ectothiorhodospiraceae</taxon>
        <taxon>Ectothiorhodospira</taxon>
    </lineage>
</organism>
<dbReference type="PROSITE" id="PS00893">
    <property type="entry name" value="NUDIX_BOX"/>
    <property type="match status" value="1"/>
</dbReference>
<feature type="binding site" evidence="2">
    <location>
        <position position="129"/>
    </location>
    <ligand>
        <name>substrate</name>
    </ligand>
</feature>
<dbReference type="OrthoDB" id="7066556at2"/>
<dbReference type="PROSITE" id="PS51462">
    <property type="entry name" value="NUDIX"/>
    <property type="match status" value="1"/>
</dbReference>
<dbReference type="GO" id="GO:0046872">
    <property type="term" value="F:metal ion binding"/>
    <property type="evidence" value="ECO:0007669"/>
    <property type="project" value="UniProtKB-KW"/>
</dbReference>
<evidence type="ECO:0000259" key="5">
    <source>
        <dbReference type="PROSITE" id="PS51462"/>
    </source>
</evidence>
<comment type="similarity">
    <text evidence="4">Belongs to the Nudix hydrolase family.</text>
</comment>
<evidence type="ECO:0000256" key="1">
    <source>
        <dbReference type="ARBA" id="ARBA00022801"/>
    </source>
</evidence>
<keyword evidence="3" id="KW-0479">Metal-binding</keyword>
<dbReference type="Gene3D" id="3.90.79.10">
    <property type="entry name" value="Nucleoside Triphosphate Pyrophosphohydrolase"/>
    <property type="match status" value="1"/>
</dbReference>
<keyword evidence="1 4" id="KW-0378">Hydrolase</keyword>
<evidence type="ECO:0000256" key="4">
    <source>
        <dbReference type="RuleBase" id="RU003476"/>
    </source>
</evidence>
<protein>
    <submittedName>
        <fullName evidence="6">Dihydroneopterin triphosphate pyrophosphatase</fullName>
    </submittedName>
</protein>